<dbReference type="SUPFAM" id="SSF52540">
    <property type="entry name" value="P-loop containing nucleoside triphosphate hydrolases"/>
    <property type="match status" value="1"/>
</dbReference>
<comment type="caution">
    <text evidence="2">The sequence shown here is derived from an EMBL/GenBank/DDBJ whole genome shotgun (WGS) entry which is preliminary data.</text>
</comment>
<evidence type="ECO:0000259" key="1">
    <source>
        <dbReference type="Pfam" id="PF13166"/>
    </source>
</evidence>
<protein>
    <submittedName>
        <fullName evidence="2">AAA family ATPase</fullName>
    </submittedName>
</protein>
<dbReference type="GeneID" id="303259474"/>
<dbReference type="Proteomes" id="UP000448177">
    <property type="component" value="Unassembled WGS sequence"/>
</dbReference>
<organism evidence="2 3">
    <name type="scientific">Mediterraneibacter faecis</name>
    <dbReference type="NCBI Taxonomy" id="592978"/>
    <lineage>
        <taxon>Bacteria</taxon>
        <taxon>Bacillati</taxon>
        <taxon>Bacillota</taxon>
        <taxon>Clostridia</taxon>
        <taxon>Lachnospirales</taxon>
        <taxon>Lachnospiraceae</taxon>
        <taxon>Mediterraneibacter</taxon>
    </lineage>
</organism>
<accession>A0A844KEB3</accession>
<dbReference type="Pfam" id="PF13166">
    <property type="entry name" value="AAA_13"/>
    <property type="match status" value="1"/>
</dbReference>
<dbReference type="RefSeq" id="WP_055157735.1">
    <property type="nucleotide sequence ID" value="NZ_JAJBOB010000010.1"/>
</dbReference>
<proteinExistence type="predicted"/>
<keyword evidence="3" id="KW-1185">Reference proteome</keyword>
<dbReference type="InterPro" id="IPR027417">
    <property type="entry name" value="P-loop_NTPase"/>
</dbReference>
<evidence type="ECO:0000313" key="3">
    <source>
        <dbReference type="Proteomes" id="UP000448177"/>
    </source>
</evidence>
<dbReference type="Gene3D" id="3.40.50.300">
    <property type="entry name" value="P-loop containing nucleotide triphosphate hydrolases"/>
    <property type="match status" value="1"/>
</dbReference>
<evidence type="ECO:0000313" key="2">
    <source>
        <dbReference type="EMBL" id="MTR76854.1"/>
    </source>
</evidence>
<feature type="domain" description="Protein CR006 P-loop" evidence="1">
    <location>
        <begin position="335"/>
        <end position="489"/>
    </location>
</feature>
<gene>
    <name evidence="2" type="ORF">GMD21_09245</name>
</gene>
<sequence length="707" mass="82125">MYHVEVKNCNSILTGNIKVEEGKLNIKYGINGTGKTTIAKAIEVANNPEKLQELKSYFAEDPAGVTMNPPFEKVLVFNEEFVDKVVFKEDEVIENSFEVFLKTPTYDSKKEQLDQHLKSLHQIMEKDSEVIELQELMEKIGGKFKRTAKGTLNRRGTMKSLLTKQNLYNVPNELEVYKDFFANKDINIEWIDWKNKGDTYDIEDRCPYCSEKVNRIEHDKRKEIFQKNYTKTDSQNLKELLDLLESLEAYIKPDQYTTLISYVKNDTPEDIIEKIMSDLLGEFDLILSRFIAIEEFGNRKIVINDISKLDTQIASMIFPQELFHIFGGEKIEGVFERINNKVDKLRSEVAVLKQEMGALKGIMQATIVQSQTDINEFLKTAGINYELVIKTEDESNSRTILKQCFTEEKTDVTKIRQHLSWGEKNAFSLILFMYYANLQDSDLIILDDPISSFDTNKKYAILQRMFKNVGNKNVTFAGKTVLLLTHDFEPITDFIVVGKLDESKAVASFICNVEGKVIEKDINPEDDVKLILRECKEISTDENVNVVSRIAFLRKLCELNECRDAWGNAYEILSCLVHARPIKRKIASDVYEDMLPEEINEGLNKIKEFIPDFNYEELLENTYTIDHIKELYNSELNAYLKIQLFRALKDIVDDKQLRLRPMDSAWYKFIDETYHIENDYLHYLDVMKFNIVPDYIMKKVDGIMSEL</sequence>
<name>A0A844KEB3_9FIRM</name>
<dbReference type="AlphaFoldDB" id="A0A844KEB3"/>
<dbReference type="EMBL" id="WNAF01000005">
    <property type="protein sequence ID" value="MTR76854.1"/>
    <property type="molecule type" value="Genomic_DNA"/>
</dbReference>
<dbReference type="InterPro" id="IPR026866">
    <property type="entry name" value="CR006_AAA"/>
</dbReference>
<reference evidence="2 3" key="1">
    <citation type="journal article" date="2019" name="Nat. Med.">
        <title>A library of human gut bacterial isolates paired with longitudinal multiomics data enables mechanistic microbiome research.</title>
        <authorList>
            <person name="Poyet M."/>
            <person name="Groussin M."/>
            <person name="Gibbons S.M."/>
            <person name="Avila-Pacheco J."/>
            <person name="Jiang X."/>
            <person name="Kearney S.M."/>
            <person name="Perrotta A.R."/>
            <person name="Berdy B."/>
            <person name="Zhao S."/>
            <person name="Lieberman T.D."/>
            <person name="Swanson P.K."/>
            <person name="Smith M."/>
            <person name="Roesemann S."/>
            <person name="Alexander J.E."/>
            <person name="Rich S.A."/>
            <person name="Livny J."/>
            <person name="Vlamakis H."/>
            <person name="Clish C."/>
            <person name="Bullock K."/>
            <person name="Deik A."/>
            <person name="Scott J."/>
            <person name="Pierce K.A."/>
            <person name="Xavier R.J."/>
            <person name="Alm E.J."/>
        </authorList>
    </citation>
    <scope>NUCLEOTIDE SEQUENCE [LARGE SCALE GENOMIC DNA]</scope>
    <source>
        <strain evidence="2 3">BIOML-A1</strain>
    </source>
</reference>